<reference evidence="1 2" key="1">
    <citation type="submission" date="2018-05" db="EMBL/GenBank/DDBJ databases">
        <title>Genomic Encyclopedia of Type Strains, Phase IV (KMG-IV): sequencing the most valuable type-strain genomes for metagenomic binning, comparative biology and taxonomic classification.</title>
        <authorList>
            <person name="Goeker M."/>
        </authorList>
    </citation>
    <scope>NUCLEOTIDE SEQUENCE [LARGE SCALE GENOMIC DNA]</scope>
    <source>
        <strain evidence="1 2">DSM 23606</strain>
    </source>
</reference>
<proteinExistence type="predicted"/>
<organism evidence="1 2">
    <name type="scientific">Plasticicumulans acidivorans</name>
    <dbReference type="NCBI Taxonomy" id="886464"/>
    <lineage>
        <taxon>Bacteria</taxon>
        <taxon>Pseudomonadati</taxon>
        <taxon>Pseudomonadota</taxon>
        <taxon>Gammaproteobacteria</taxon>
        <taxon>Candidatus Competibacteraceae</taxon>
        <taxon>Plasticicumulans</taxon>
    </lineage>
</organism>
<dbReference type="InterPro" id="IPR006521">
    <property type="entry name" value="Tail_protein_I"/>
</dbReference>
<dbReference type="Pfam" id="PF09684">
    <property type="entry name" value="Tail_P2_I"/>
    <property type="match status" value="1"/>
</dbReference>
<name>A0A317MV56_9GAMM</name>
<evidence type="ECO:0000313" key="2">
    <source>
        <dbReference type="Proteomes" id="UP000246569"/>
    </source>
</evidence>
<dbReference type="Proteomes" id="UP000246569">
    <property type="component" value="Unassembled WGS sequence"/>
</dbReference>
<dbReference type="RefSeq" id="WP_110018866.1">
    <property type="nucleotide sequence ID" value="NZ_QGTJ01000006.1"/>
</dbReference>
<dbReference type="AlphaFoldDB" id="A0A317MV56"/>
<gene>
    <name evidence="1" type="ORF">C7443_106207</name>
</gene>
<dbReference type="EMBL" id="QGTJ01000006">
    <property type="protein sequence ID" value="PWV61193.1"/>
    <property type="molecule type" value="Genomic_DNA"/>
</dbReference>
<protein>
    <submittedName>
        <fullName evidence="1">Tail protein P2 I</fullName>
    </submittedName>
</protein>
<comment type="caution">
    <text evidence="1">The sequence shown here is derived from an EMBL/GenBank/DDBJ whole genome shotgun (WGS) entry which is preliminary data.</text>
</comment>
<dbReference type="OrthoDB" id="626916at2"/>
<evidence type="ECO:0000313" key="1">
    <source>
        <dbReference type="EMBL" id="PWV61193.1"/>
    </source>
</evidence>
<accession>A0A317MV56</accession>
<sequence length="794" mass="83846">MSTPRVPLYQRLPEIYRIRDAEQRPPGQLRAYLAAVEDAFSALHENIEALYDDFFIDSCAPWVIPYLADLLGSSHLAGEVRTLRADVADTIALRRRKGTLGAIERLAADLSGWPCRAVELFPNLAWSQHLNHQRPDAGGLPPYGEAMLPAADRFTPRRGGCVPIRDPAALSLLATPFDPYAYTPDCKRADDGARHINLPNLAIWLWRLAPYRVPALRPLLKGAVALGAAPPGSDAAAFALRLDLDPLDRPLRLFNTYRRPPLDASGATQTLTAADAVPGPLPPARLNSGAADGRPQDYIGIDTFDATQAPPRGLDLGDNGLQFYLPVDPNDALDPIAGIDWRFRGDNLCAWESGLRRPLAAHEIVVDPTLGRVLIGLASAAESGALSEPDGVGGLRARLYCGYTYAAPGAVGAHPQSRAAAPTQFGDSGAGEPTLLRTVGGDSGNTLQAAFDNLDTAALPVVIEIGDSFEHPLDLAAVAGVHLADGAPALALNRSLIVRAASGQRPLIRLMQPLRLRPLDAGAGSVAGLTVRLEGLYLSRGAGFPAGAALIARAAVARLECLSCTLDAQGHSQRDGSRAPTLPSINLADGYGFADAGEADAFAPTPDVLLSHSLSGPLGIDPGYRVTLAASIVDAGRGPDEDASGDFAYSAASAPASGWGAALAIDGVTVFGRVRARAGLGSGGVFCHRLELWDNQHGCLRFCRFSGDGDRLPAHHACVSGAGARLAFTAIRVNEPGYAQLAAGSDWRIRTRGPGDDEMGAYGFLLNAHRTTNLGIRLREFMPVGVRPLLLYVT</sequence>
<keyword evidence="2" id="KW-1185">Reference proteome</keyword>